<evidence type="ECO:0000313" key="2">
    <source>
        <dbReference type="EMBL" id="KAL2741916.1"/>
    </source>
</evidence>
<reference evidence="2 3" key="1">
    <citation type="journal article" date="2024" name="Ann. Entomol. Soc. Am.">
        <title>Genomic analyses of the southern and eastern yellowjacket wasps (Hymenoptera: Vespidae) reveal evolutionary signatures of social life.</title>
        <authorList>
            <person name="Catto M.A."/>
            <person name="Caine P.B."/>
            <person name="Orr S.E."/>
            <person name="Hunt B.G."/>
            <person name="Goodisman M.A.D."/>
        </authorList>
    </citation>
    <scope>NUCLEOTIDE SEQUENCE [LARGE SCALE GENOMIC DNA]</scope>
    <source>
        <strain evidence="2">232</strain>
        <tissue evidence="2">Head and thorax</tissue>
    </source>
</reference>
<organism evidence="2 3">
    <name type="scientific">Vespula maculifrons</name>
    <name type="common">Eastern yellow jacket</name>
    <name type="synonym">Wasp</name>
    <dbReference type="NCBI Taxonomy" id="7453"/>
    <lineage>
        <taxon>Eukaryota</taxon>
        <taxon>Metazoa</taxon>
        <taxon>Ecdysozoa</taxon>
        <taxon>Arthropoda</taxon>
        <taxon>Hexapoda</taxon>
        <taxon>Insecta</taxon>
        <taxon>Pterygota</taxon>
        <taxon>Neoptera</taxon>
        <taxon>Endopterygota</taxon>
        <taxon>Hymenoptera</taxon>
        <taxon>Apocrita</taxon>
        <taxon>Aculeata</taxon>
        <taxon>Vespoidea</taxon>
        <taxon>Vespidae</taxon>
        <taxon>Vespinae</taxon>
        <taxon>Vespula</taxon>
    </lineage>
</organism>
<dbReference type="AlphaFoldDB" id="A0ABD2CA42"/>
<gene>
    <name evidence="2" type="ORF">V1477_009545</name>
</gene>
<evidence type="ECO:0000256" key="1">
    <source>
        <dbReference type="SAM" id="MobiDB-lite"/>
    </source>
</evidence>
<sequence length="89" mass="9400">MSSLSLTFNGLDITFGTYVYLDVQQLVEKVVSSLPPLLSSSSPPPSSSPPLSQPPPQVFVAGASNPPPLASLPLPLSSPLDTRWVDLRV</sequence>
<evidence type="ECO:0000313" key="3">
    <source>
        <dbReference type="Proteomes" id="UP001607303"/>
    </source>
</evidence>
<keyword evidence="3" id="KW-1185">Reference proteome</keyword>
<name>A0ABD2CA42_VESMC</name>
<dbReference type="Proteomes" id="UP001607303">
    <property type="component" value="Unassembled WGS sequence"/>
</dbReference>
<accession>A0ABD2CA42</accession>
<feature type="compositionally biased region" description="Pro residues" evidence="1">
    <location>
        <begin position="42"/>
        <end position="57"/>
    </location>
</feature>
<protein>
    <submittedName>
        <fullName evidence="2">Uncharacterized protein</fullName>
    </submittedName>
</protein>
<dbReference type="EMBL" id="JAYRBN010000058">
    <property type="protein sequence ID" value="KAL2741916.1"/>
    <property type="molecule type" value="Genomic_DNA"/>
</dbReference>
<comment type="caution">
    <text evidence="2">The sequence shown here is derived from an EMBL/GenBank/DDBJ whole genome shotgun (WGS) entry which is preliminary data.</text>
</comment>
<feature type="region of interest" description="Disordered" evidence="1">
    <location>
        <begin position="35"/>
        <end position="64"/>
    </location>
</feature>
<proteinExistence type="predicted"/>